<protein>
    <recommendedName>
        <fullName evidence="3">Phosphohydrolase</fullName>
    </recommendedName>
</protein>
<dbReference type="AlphaFoldDB" id="A0A8I0H5D6"/>
<dbReference type="Proteomes" id="UP000653002">
    <property type="component" value="Unassembled WGS sequence"/>
</dbReference>
<organism evidence="1 2">
    <name type="scientific">Xanthomonas citri pv. citri</name>
    <dbReference type="NCBI Taxonomy" id="611301"/>
    <lineage>
        <taxon>Bacteria</taxon>
        <taxon>Pseudomonadati</taxon>
        <taxon>Pseudomonadota</taxon>
        <taxon>Gammaproteobacteria</taxon>
        <taxon>Lysobacterales</taxon>
        <taxon>Lysobacteraceae</taxon>
        <taxon>Xanthomonas</taxon>
    </lineage>
</organism>
<dbReference type="SUPFAM" id="SSF56300">
    <property type="entry name" value="Metallo-dependent phosphatases"/>
    <property type="match status" value="1"/>
</dbReference>
<proteinExistence type="predicted"/>
<comment type="caution">
    <text evidence="1">The sequence shown here is derived from an EMBL/GenBank/DDBJ whole genome shotgun (WGS) entry which is preliminary data.</text>
</comment>
<sequence length="88" mass="9983">PEDERIPNRELLRLDMAISAAEKLAQGQKPIVVMLHYTPLPLTVLDTPFSQVLARYRVHTVVYGHLHGAGIRAGFNREHEGIHYRLTS</sequence>
<name>A0A8I0H5D6_XANCI</name>
<evidence type="ECO:0000313" key="2">
    <source>
        <dbReference type="Proteomes" id="UP000653002"/>
    </source>
</evidence>
<gene>
    <name evidence="1" type="ORF">GUH15_01890</name>
</gene>
<dbReference type="EMBL" id="JAABFR010000120">
    <property type="protein sequence ID" value="MBD4334846.1"/>
    <property type="molecule type" value="Genomic_DNA"/>
</dbReference>
<reference evidence="1" key="1">
    <citation type="submission" date="2020-01" db="EMBL/GenBank/DDBJ databases">
        <authorList>
            <person name="Richard D."/>
        </authorList>
    </citation>
    <scope>NUCLEOTIDE SEQUENCE</scope>
    <source>
        <strain evidence="1">JP541</strain>
    </source>
</reference>
<accession>A0A8I0H5D6</accession>
<dbReference type="InterPro" id="IPR029052">
    <property type="entry name" value="Metallo-depent_PP-like"/>
</dbReference>
<evidence type="ECO:0008006" key="3">
    <source>
        <dbReference type="Google" id="ProtNLM"/>
    </source>
</evidence>
<feature type="non-terminal residue" evidence="1">
    <location>
        <position position="1"/>
    </location>
</feature>
<feature type="non-terminal residue" evidence="1">
    <location>
        <position position="88"/>
    </location>
</feature>
<evidence type="ECO:0000313" key="1">
    <source>
        <dbReference type="EMBL" id="MBD4334846.1"/>
    </source>
</evidence>